<dbReference type="EMBL" id="KZ502791">
    <property type="protein sequence ID" value="PKU73060.1"/>
    <property type="molecule type" value="Genomic_DNA"/>
</dbReference>
<dbReference type="Gene3D" id="3.10.50.40">
    <property type="match status" value="1"/>
</dbReference>
<keyword evidence="9" id="KW-1185">Reference proteome</keyword>
<dbReference type="InterPro" id="IPR046357">
    <property type="entry name" value="PPIase_dom_sf"/>
</dbReference>
<dbReference type="SUPFAM" id="SSF54534">
    <property type="entry name" value="FKBP-like"/>
    <property type="match status" value="1"/>
</dbReference>
<evidence type="ECO:0000256" key="4">
    <source>
        <dbReference type="ARBA" id="ARBA00023235"/>
    </source>
</evidence>
<evidence type="ECO:0000256" key="6">
    <source>
        <dbReference type="SAM" id="Phobius"/>
    </source>
</evidence>
<evidence type="ECO:0000259" key="7">
    <source>
        <dbReference type="PROSITE" id="PS50059"/>
    </source>
</evidence>
<dbReference type="GO" id="GO:0003755">
    <property type="term" value="F:peptidyl-prolyl cis-trans isomerase activity"/>
    <property type="evidence" value="ECO:0007669"/>
    <property type="project" value="UniProtKB-KW"/>
</dbReference>
<evidence type="ECO:0000256" key="3">
    <source>
        <dbReference type="ARBA" id="ARBA00023110"/>
    </source>
</evidence>
<name>A0A2I0WBL8_9ASPA</name>
<evidence type="ECO:0000313" key="9">
    <source>
        <dbReference type="Proteomes" id="UP000233837"/>
    </source>
</evidence>
<sequence>MKLSYSKHNIMCKAFCFNAQMRKFRYQKLKSGVKIEEIVEGEGPETHEGDVVEINYVCRRSNGYFVHSTQNQLSGESKPVIISLDGKEVIQGLKDVLVGMKVGDKEYMLFSRRLIYIDRSLNWGIVCREFFGFIILFICYLNFLFLNEGEIGNRGVFSKRGEA</sequence>
<evidence type="ECO:0000256" key="5">
    <source>
        <dbReference type="PROSITE-ProRule" id="PRU00277"/>
    </source>
</evidence>
<reference evidence="8 9" key="1">
    <citation type="journal article" date="2016" name="Sci. Rep.">
        <title>The Dendrobium catenatum Lindl. genome sequence provides insights into polysaccharide synthase, floral development and adaptive evolution.</title>
        <authorList>
            <person name="Zhang G.Q."/>
            <person name="Xu Q."/>
            <person name="Bian C."/>
            <person name="Tsai W.C."/>
            <person name="Yeh C.M."/>
            <person name="Liu K.W."/>
            <person name="Yoshida K."/>
            <person name="Zhang L.S."/>
            <person name="Chang S.B."/>
            <person name="Chen F."/>
            <person name="Shi Y."/>
            <person name="Su Y.Y."/>
            <person name="Zhang Y.Q."/>
            <person name="Chen L.J."/>
            <person name="Yin Y."/>
            <person name="Lin M."/>
            <person name="Huang H."/>
            <person name="Deng H."/>
            <person name="Wang Z.W."/>
            <person name="Zhu S.L."/>
            <person name="Zhao X."/>
            <person name="Deng C."/>
            <person name="Niu S.C."/>
            <person name="Huang J."/>
            <person name="Wang M."/>
            <person name="Liu G.H."/>
            <person name="Yang H.J."/>
            <person name="Xiao X.J."/>
            <person name="Hsiao Y.Y."/>
            <person name="Wu W.L."/>
            <person name="Chen Y.Y."/>
            <person name="Mitsuda N."/>
            <person name="Ohme-Takagi M."/>
            <person name="Luo Y.B."/>
            <person name="Van de Peer Y."/>
            <person name="Liu Z.J."/>
        </authorList>
    </citation>
    <scope>NUCLEOTIDE SEQUENCE [LARGE SCALE GENOMIC DNA]</scope>
    <source>
        <tissue evidence="8">The whole plant</tissue>
    </source>
</reference>
<dbReference type="PANTHER" id="PTHR43811:SF26">
    <property type="entry name" value="PEPTIDYL-PROLYL CIS-TRANS ISOMERASE FKBP16-1, CHLOROPLASTIC"/>
    <property type="match status" value="1"/>
</dbReference>
<feature type="domain" description="PPIase FKBP-type" evidence="7">
    <location>
        <begin position="49"/>
        <end position="116"/>
    </location>
</feature>
<dbReference type="PROSITE" id="PS50059">
    <property type="entry name" value="FKBP_PPIASE"/>
    <property type="match status" value="1"/>
</dbReference>
<gene>
    <name evidence="8" type="primary">FKBP16-1</name>
    <name evidence="8" type="ORF">MA16_Dca019263</name>
</gene>
<feature type="transmembrane region" description="Helical" evidence="6">
    <location>
        <begin position="121"/>
        <end position="145"/>
    </location>
</feature>
<dbReference type="Proteomes" id="UP000233837">
    <property type="component" value="Unassembled WGS sequence"/>
</dbReference>
<keyword evidence="6" id="KW-0812">Transmembrane</keyword>
<dbReference type="PANTHER" id="PTHR43811">
    <property type="entry name" value="FKBP-TYPE PEPTIDYL-PROLYL CIS-TRANS ISOMERASE FKPA"/>
    <property type="match status" value="1"/>
</dbReference>
<dbReference type="EC" id="5.2.1.8" evidence="2 5"/>
<keyword evidence="6" id="KW-1133">Transmembrane helix</keyword>
<keyword evidence="6" id="KW-0472">Membrane</keyword>
<organism evidence="8 9">
    <name type="scientific">Dendrobium catenatum</name>
    <dbReference type="NCBI Taxonomy" id="906689"/>
    <lineage>
        <taxon>Eukaryota</taxon>
        <taxon>Viridiplantae</taxon>
        <taxon>Streptophyta</taxon>
        <taxon>Embryophyta</taxon>
        <taxon>Tracheophyta</taxon>
        <taxon>Spermatophyta</taxon>
        <taxon>Magnoliopsida</taxon>
        <taxon>Liliopsida</taxon>
        <taxon>Asparagales</taxon>
        <taxon>Orchidaceae</taxon>
        <taxon>Epidendroideae</taxon>
        <taxon>Malaxideae</taxon>
        <taxon>Dendrobiinae</taxon>
        <taxon>Dendrobium</taxon>
    </lineage>
</organism>
<protein>
    <recommendedName>
        <fullName evidence="2 5">peptidylprolyl isomerase</fullName>
        <ecNumber evidence="2 5">5.2.1.8</ecNumber>
    </recommendedName>
</protein>
<accession>A0A2I0WBL8</accession>
<proteinExistence type="predicted"/>
<dbReference type="AlphaFoldDB" id="A0A2I0WBL8"/>
<dbReference type="InterPro" id="IPR001179">
    <property type="entry name" value="PPIase_FKBP_dom"/>
</dbReference>
<reference evidence="8 9" key="2">
    <citation type="journal article" date="2017" name="Nature">
        <title>The Apostasia genome and the evolution of orchids.</title>
        <authorList>
            <person name="Zhang G.Q."/>
            <person name="Liu K.W."/>
            <person name="Li Z."/>
            <person name="Lohaus R."/>
            <person name="Hsiao Y.Y."/>
            <person name="Niu S.C."/>
            <person name="Wang J.Y."/>
            <person name="Lin Y.C."/>
            <person name="Xu Q."/>
            <person name="Chen L.J."/>
            <person name="Yoshida K."/>
            <person name="Fujiwara S."/>
            <person name="Wang Z.W."/>
            <person name="Zhang Y.Q."/>
            <person name="Mitsuda N."/>
            <person name="Wang M."/>
            <person name="Liu G.H."/>
            <person name="Pecoraro L."/>
            <person name="Huang H.X."/>
            <person name="Xiao X.J."/>
            <person name="Lin M."/>
            <person name="Wu X.Y."/>
            <person name="Wu W.L."/>
            <person name="Chen Y.Y."/>
            <person name="Chang S.B."/>
            <person name="Sakamoto S."/>
            <person name="Ohme-Takagi M."/>
            <person name="Yagi M."/>
            <person name="Zeng S.J."/>
            <person name="Shen C.Y."/>
            <person name="Yeh C.M."/>
            <person name="Luo Y.B."/>
            <person name="Tsai W.C."/>
            <person name="Van de Peer Y."/>
            <person name="Liu Z.J."/>
        </authorList>
    </citation>
    <scope>NUCLEOTIDE SEQUENCE [LARGE SCALE GENOMIC DNA]</scope>
    <source>
        <tissue evidence="8">The whole plant</tissue>
    </source>
</reference>
<evidence type="ECO:0000313" key="8">
    <source>
        <dbReference type="EMBL" id="PKU73060.1"/>
    </source>
</evidence>
<comment type="catalytic activity">
    <reaction evidence="1 5">
        <text>[protein]-peptidylproline (omega=180) = [protein]-peptidylproline (omega=0)</text>
        <dbReference type="Rhea" id="RHEA:16237"/>
        <dbReference type="Rhea" id="RHEA-COMP:10747"/>
        <dbReference type="Rhea" id="RHEA-COMP:10748"/>
        <dbReference type="ChEBI" id="CHEBI:83833"/>
        <dbReference type="ChEBI" id="CHEBI:83834"/>
        <dbReference type="EC" id="5.2.1.8"/>
    </reaction>
</comment>
<evidence type="ECO:0000256" key="1">
    <source>
        <dbReference type="ARBA" id="ARBA00000971"/>
    </source>
</evidence>
<evidence type="ECO:0000256" key="2">
    <source>
        <dbReference type="ARBA" id="ARBA00013194"/>
    </source>
</evidence>
<dbReference type="Pfam" id="PF00254">
    <property type="entry name" value="FKBP_C"/>
    <property type="match status" value="1"/>
</dbReference>
<keyword evidence="4 5" id="KW-0413">Isomerase</keyword>
<keyword evidence="3 5" id="KW-0697">Rotamase</keyword>
<dbReference type="STRING" id="906689.A0A2I0WBL8"/>